<dbReference type="Proteomes" id="UP001595445">
    <property type="component" value="Unassembled WGS sequence"/>
</dbReference>
<evidence type="ECO:0000313" key="1">
    <source>
        <dbReference type="EMBL" id="MFC3084797.1"/>
    </source>
</evidence>
<gene>
    <name evidence="1" type="ORF">ACFOD6_01935</name>
</gene>
<name>A0ABV7DP90_9RHOB</name>
<accession>A0ABV7DP90</accession>
<keyword evidence="2" id="KW-1185">Reference proteome</keyword>
<evidence type="ECO:0000313" key="2">
    <source>
        <dbReference type="Proteomes" id="UP001595445"/>
    </source>
</evidence>
<comment type="caution">
    <text evidence="1">The sequence shown here is derived from an EMBL/GenBank/DDBJ whole genome shotgun (WGS) entry which is preliminary data.</text>
</comment>
<dbReference type="InterPro" id="IPR027417">
    <property type="entry name" value="P-loop_NTPase"/>
</dbReference>
<proteinExistence type="predicted"/>
<reference evidence="2" key="1">
    <citation type="journal article" date="2019" name="Int. J. Syst. Evol. Microbiol.">
        <title>The Global Catalogue of Microorganisms (GCM) 10K type strain sequencing project: providing services to taxonomists for standard genome sequencing and annotation.</title>
        <authorList>
            <consortium name="The Broad Institute Genomics Platform"/>
            <consortium name="The Broad Institute Genome Sequencing Center for Infectious Disease"/>
            <person name="Wu L."/>
            <person name="Ma J."/>
        </authorList>
    </citation>
    <scope>NUCLEOTIDE SEQUENCE [LARGE SCALE GENOMIC DNA]</scope>
    <source>
        <strain evidence="2">KCTC 62102</strain>
    </source>
</reference>
<dbReference type="EMBL" id="JBHRSM010000001">
    <property type="protein sequence ID" value="MFC3084797.1"/>
    <property type="molecule type" value="Genomic_DNA"/>
</dbReference>
<sequence length="256" mass="28421">MPYPIPADFATTGLFCAALGTKVARFQVIGERSSGTNFVKRILGRNLPLAATEALGWKHGHAQMLQVPSDLVVVIAVRRADDWARSMFAKPWHSRPGMQRLAFPEFIRAPWDTIIDRPRYFDMHLAGPEPGQPLQQDRDPVTGRRYPNLFALRRGKLASHLGFLNRDCNVCLLRMEAAIADPQGLLMAFRAAFGLPAPDTALRPVLKRLGARFQPAVAARPPLPEILSADDLAFLRAECDQELEARLGYRYPASAA</sequence>
<organism evidence="1 2">
    <name type="scientific">Tabrizicola soli</name>
    <dbReference type="NCBI Taxonomy" id="2185115"/>
    <lineage>
        <taxon>Bacteria</taxon>
        <taxon>Pseudomonadati</taxon>
        <taxon>Pseudomonadota</taxon>
        <taxon>Alphaproteobacteria</taxon>
        <taxon>Rhodobacterales</taxon>
        <taxon>Paracoccaceae</taxon>
        <taxon>Tabrizicola</taxon>
    </lineage>
</organism>
<dbReference type="SUPFAM" id="SSF52540">
    <property type="entry name" value="P-loop containing nucleoside triphosphate hydrolases"/>
    <property type="match status" value="1"/>
</dbReference>
<dbReference type="RefSeq" id="WP_354001308.1">
    <property type="nucleotide sequence ID" value="NZ_JAEACP010000005.1"/>
</dbReference>
<evidence type="ECO:0008006" key="3">
    <source>
        <dbReference type="Google" id="ProtNLM"/>
    </source>
</evidence>
<protein>
    <recommendedName>
        <fullName evidence="3">Sulfotransferase family protein</fullName>
    </recommendedName>
</protein>